<keyword evidence="1 7" id="KW-0808">Transferase</keyword>
<evidence type="ECO:0000259" key="4">
    <source>
        <dbReference type="Pfam" id="PF00534"/>
    </source>
</evidence>
<comment type="caution">
    <text evidence="7">The sequence shown here is derived from an EMBL/GenBank/DDBJ whole genome shotgun (WGS) entry which is preliminary data.</text>
</comment>
<protein>
    <submittedName>
        <fullName evidence="7">Glycosyltransferase involved in cell wall biosynthesis/2-polyprenyl-3-methyl-5-hydroxy-6-metoxy-1, 4-benzoquinol methylase</fullName>
    </submittedName>
</protein>
<keyword evidence="2" id="KW-0175">Coiled coil</keyword>
<dbReference type="SUPFAM" id="SSF53335">
    <property type="entry name" value="S-adenosyl-L-methionine-dependent methyltransferases"/>
    <property type="match status" value="2"/>
</dbReference>
<dbReference type="GO" id="GO:0032259">
    <property type="term" value="P:methylation"/>
    <property type="evidence" value="ECO:0007669"/>
    <property type="project" value="UniProtKB-KW"/>
</dbReference>
<evidence type="ECO:0000256" key="1">
    <source>
        <dbReference type="ARBA" id="ARBA00022679"/>
    </source>
</evidence>
<feature type="domain" description="Methyltransferase" evidence="6">
    <location>
        <begin position="42"/>
        <end position="127"/>
    </location>
</feature>
<evidence type="ECO:0000256" key="3">
    <source>
        <dbReference type="SAM" id="MobiDB-lite"/>
    </source>
</evidence>
<accession>A0A7W4VK73</accession>
<dbReference type="Proteomes" id="UP000532010">
    <property type="component" value="Unassembled WGS sequence"/>
</dbReference>
<feature type="region of interest" description="Disordered" evidence="3">
    <location>
        <begin position="790"/>
        <end position="834"/>
    </location>
</feature>
<dbReference type="CDD" id="cd03801">
    <property type="entry name" value="GT4_PimA-like"/>
    <property type="match status" value="1"/>
</dbReference>
<dbReference type="InterPro" id="IPR013216">
    <property type="entry name" value="Methyltransf_11"/>
</dbReference>
<sequence length="1256" mass="140076">MGRQKMYSRNVEKSVYLDSSSRQAADKLAGEILKVCGWGNALDVGCGMGDLVAALSAQGIAASGVDVAEVAVTVADRKCPGRIRQESMLSLSNPDCSIDIVTAIHSLESIAPENLTAALRELFRVAKRSVYIRVTTEIDSAQSPQTISRDRAWWEKQLLQVGFRKHPRYYVAVPYESLENEPDDITIVMEKPPAAVLERYPLSALAAERDLHMDMAREQGRRSDAHMIRYFEAARYIRPGDRVVDAACGLGYGTHILAHNSLASEVAGIDASDYAVEYASLAYGAPHRGITFRKGYLPEALNELPEGSVDFIASFETLEHLEHADPFLQACARVLAPGGRLMVSVPHDWSDETGVDPNPHHFRLYDWDALIREVGAEFLLERAFVQSASRKKIDKAWSVAPREWRSLAVEDAPRQTSEWCLLLAMRDPLAKADQHYQERMFPPASVAAKPALLDFPSQYKNPWLVRSMISIGPRMTDPIELEKIADRVLKSAVGGFDEAAALCVIAYRMLENGRPKAEFSHLIERFTPYTLLEHPETSSPIAIRWAISLLYVQGMLEMGAGDHQAAKLSLSRCAALPFWIYSPLLGTKTVDAAFRLGVLYQAGGDRESAKRWWRSALDMAQRAAQTDWSLQFGSLDAPPDFVFREMTQLFDLATRCASALSAFDQISENPAAVERVLYNRAKQAYDLQETASTERMRLESNAATERQHYLDVIDRLKAEAEQVNAHAEGLHNEIARLKTDLQGARAVGRKVSELEASLARERRQTAPYRGQVPTYRWLLGHLRRKILRRGTPILPPIPEAKKQSRKARLDTAPSRHETSKDNPKREPVLTPSQKQAAEQTVLDVVRFEPDIAGAGCFNDIDQLLVNRSIPRGSHVAAWKKLFETLERPYDYLIFVPWLTRGGADLAAVNAVRAAIQVKGADNTLLVVTDHDRIEARDWLPEATNVRVLSDLVPDLSPTDRTRLVQMLITALKPRAILNVNSLACWDVIRKAGSPLSTMTDIYASLFCRDYTADGRAAGYADTHFRTCLPFTKKIYFDNETFARELIEDYGVPPSLQDRIEVLRQPALSSAQPRGFALKEGSESLPVFWAGRFARQKNVDLLIEIISAAPEFHFDIYGDGDEKYKKNLNSAGIIAGNSSMKGSFPSFEAIPTQEYGAFLYTSLWDGIPTVLINAASLGVPIVASHVGGIAELVDDDTGWLIKDYKDPSAYIRALVEIRSNPQEARRRVQCMLERVKRLHSWDAYATKLSETSSFLAP</sequence>
<dbReference type="GO" id="GO:0016757">
    <property type="term" value="F:glycosyltransferase activity"/>
    <property type="evidence" value="ECO:0007669"/>
    <property type="project" value="InterPro"/>
</dbReference>
<feature type="compositionally biased region" description="Basic and acidic residues" evidence="3">
    <location>
        <begin position="799"/>
        <end position="827"/>
    </location>
</feature>
<evidence type="ECO:0000256" key="2">
    <source>
        <dbReference type="SAM" id="Coils"/>
    </source>
</evidence>
<evidence type="ECO:0000259" key="6">
    <source>
        <dbReference type="Pfam" id="PF13649"/>
    </source>
</evidence>
<feature type="coiled-coil region" evidence="2">
    <location>
        <begin position="713"/>
        <end position="747"/>
    </location>
</feature>
<dbReference type="AlphaFoldDB" id="A0A7W4VK73"/>
<evidence type="ECO:0000313" key="7">
    <source>
        <dbReference type="EMBL" id="MBB3018719.1"/>
    </source>
</evidence>
<dbReference type="InterPro" id="IPR029063">
    <property type="entry name" value="SAM-dependent_MTases_sf"/>
</dbReference>
<feature type="domain" description="Methyltransferase type 11" evidence="5">
    <location>
        <begin position="244"/>
        <end position="342"/>
    </location>
</feature>
<dbReference type="CDD" id="cd02440">
    <property type="entry name" value="AdoMet_MTases"/>
    <property type="match status" value="2"/>
</dbReference>
<dbReference type="Pfam" id="PF00534">
    <property type="entry name" value="Glycos_transf_1"/>
    <property type="match status" value="1"/>
</dbReference>
<dbReference type="Gene3D" id="3.40.50.2000">
    <property type="entry name" value="Glycogen Phosphorylase B"/>
    <property type="match status" value="1"/>
</dbReference>
<dbReference type="GO" id="GO:0008757">
    <property type="term" value="F:S-adenosylmethionine-dependent methyltransferase activity"/>
    <property type="evidence" value="ECO:0007669"/>
    <property type="project" value="InterPro"/>
</dbReference>
<evidence type="ECO:0000313" key="8">
    <source>
        <dbReference type="Proteomes" id="UP000532010"/>
    </source>
</evidence>
<dbReference type="EMBL" id="JACHWB010000002">
    <property type="protein sequence ID" value="MBB3018719.1"/>
    <property type="molecule type" value="Genomic_DNA"/>
</dbReference>
<dbReference type="InterPro" id="IPR041698">
    <property type="entry name" value="Methyltransf_25"/>
</dbReference>
<keyword evidence="7" id="KW-0489">Methyltransferase</keyword>
<dbReference type="Pfam" id="PF13649">
    <property type="entry name" value="Methyltransf_25"/>
    <property type="match status" value="1"/>
</dbReference>
<evidence type="ECO:0000259" key="5">
    <source>
        <dbReference type="Pfam" id="PF08241"/>
    </source>
</evidence>
<name>A0A7W4VK73_9HYPH</name>
<feature type="domain" description="Glycosyl transferase family 1" evidence="4">
    <location>
        <begin position="1086"/>
        <end position="1225"/>
    </location>
</feature>
<dbReference type="SUPFAM" id="SSF53756">
    <property type="entry name" value="UDP-Glycosyltransferase/glycogen phosphorylase"/>
    <property type="match status" value="1"/>
</dbReference>
<dbReference type="RefSeq" id="WP_183449205.1">
    <property type="nucleotide sequence ID" value="NZ_JACHWB010000002.1"/>
</dbReference>
<dbReference type="Pfam" id="PF08241">
    <property type="entry name" value="Methyltransf_11"/>
    <property type="match status" value="1"/>
</dbReference>
<proteinExistence type="predicted"/>
<keyword evidence="8" id="KW-1185">Reference proteome</keyword>
<dbReference type="PANTHER" id="PTHR43861">
    <property type="entry name" value="TRANS-ACONITATE 2-METHYLTRANSFERASE-RELATED"/>
    <property type="match status" value="1"/>
</dbReference>
<dbReference type="Gene3D" id="3.40.50.150">
    <property type="entry name" value="Vaccinia Virus protein VP39"/>
    <property type="match status" value="2"/>
</dbReference>
<gene>
    <name evidence="7" type="ORF">FHR70_001773</name>
</gene>
<reference evidence="7 8" key="1">
    <citation type="submission" date="2020-08" db="EMBL/GenBank/DDBJ databases">
        <title>The Agave Microbiome: Exploring the role of microbial communities in plant adaptations to desert environments.</title>
        <authorList>
            <person name="Partida-Martinez L.P."/>
        </authorList>
    </citation>
    <scope>NUCLEOTIDE SEQUENCE [LARGE SCALE GENOMIC DNA]</scope>
    <source>
        <strain evidence="7 8">AT3.9</strain>
    </source>
</reference>
<dbReference type="InterPro" id="IPR001296">
    <property type="entry name" value="Glyco_trans_1"/>
</dbReference>
<organism evidence="7 8">
    <name type="scientific">Microvirga lupini</name>
    <dbReference type="NCBI Taxonomy" id="420324"/>
    <lineage>
        <taxon>Bacteria</taxon>
        <taxon>Pseudomonadati</taxon>
        <taxon>Pseudomonadota</taxon>
        <taxon>Alphaproteobacteria</taxon>
        <taxon>Hyphomicrobiales</taxon>
        <taxon>Methylobacteriaceae</taxon>
        <taxon>Microvirga</taxon>
    </lineage>
</organism>